<evidence type="ECO:0000256" key="1">
    <source>
        <dbReference type="ARBA" id="ARBA00023172"/>
    </source>
</evidence>
<keyword evidence="1" id="KW-0233">DNA recombination</keyword>
<evidence type="ECO:0000313" key="5">
    <source>
        <dbReference type="Proteomes" id="UP001212326"/>
    </source>
</evidence>
<dbReference type="RefSeq" id="WP_270086424.1">
    <property type="nucleotide sequence ID" value="NZ_CP115300.1"/>
</dbReference>
<evidence type="ECO:0000259" key="3">
    <source>
        <dbReference type="PROSITE" id="PS51898"/>
    </source>
</evidence>
<dbReference type="Proteomes" id="UP001212326">
    <property type="component" value="Chromosome"/>
</dbReference>
<dbReference type="PROSITE" id="PS51898">
    <property type="entry name" value="TYR_RECOMBINASE"/>
    <property type="match status" value="1"/>
</dbReference>
<feature type="compositionally biased region" description="Basic residues" evidence="2">
    <location>
        <begin position="60"/>
        <end position="70"/>
    </location>
</feature>
<dbReference type="SUPFAM" id="SSF56349">
    <property type="entry name" value="DNA breaking-rejoining enzymes"/>
    <property type="match status" value="1"/>
</dbReference>
<proteinExistence type="predicted"/>
<feature type="domain" description="Tyr recombinase" evidence="3">
    <location>
        <begin position="1"/>
        <end position="159"/>
    </location>
</feature>
<keyword evidence="5" id="KW-1185">Reference proteome</keyword>
<name>A0ABY7PF11_9ACTN</name>
<organism evidence="4 5">
    <name type="scientific">Streptomyces camelliae</name>
    <dbReference type="NCBI Taxonomy" id="3004093"/>
    <lineage>
        <taxon>Bacteria</taxon>
        <taxon>Bacillati</taxon>
        <taxon>Actinomycetota</taxon>
        <taxon>Actinomycetes</taxon>
        <taxon>Kitasatosporales</taxon>
        <taxon>Streptomycetaceae</taxon>
        <taxon>Streptomyces</taxon>
    </lineage>
</organism>
<accession>A0ABY7PF11</accession>
<sequence length="179" mass="19286">MLTALLLPAARTVFTTLAEGSGDAGYCGYALYSDADARTVCCAVNTRSHLARSPLSGPSRPRRHRPRSHHGVGLPAPPGHRVYTHFMDGAWRPACQKAGIPKGTDPHALRHHYASPLIKNGESVKTVSERLGHTDAAMTLNIHTHLWPDSEERTRAAVDRAYGADHDADQGDIPTAEAA</sequence>
<dbReference type="Pfam" id="PF00589">
    <property type="entry name" value="Phage_integrase"/>
    <property type="match status" value="1"/>
</dbReference>
<dbReference type="InterPro" id="IPR011010">
    <property type="entry name" value="DNA_brk_join_enz"/>
</dbReference>
<dbReference type="Gene3D" id="1.10.443.10">
    <property type="entry name" value="Intergrase catalytic core"/>
    <property type="match status" value="1"/>
</dbReference>
<evidence type="ECO:0000256" key="2">
    <source>
        <dbReference type="SAM" id="MobiDB-lite"/>
    </source>
</evidence>
<feature type="region of interest" description="Disordered" evidence="2">
    <location>
        <begin position="51"/>
        <end position="79"/>
    </location>
</feature>
<gene>
    <name evidence="4" type="ORF">O1G22_15305</name>
</gene>
<dbReference type="InterPro" id="IPR013762">
    <property type="entry name" value="Integrase-like_cat_sf"/>
</dbReference>
<reference evidence="4 5" key="1">
    <citation type="submission" date="2022-12" db="EMBL/GenBank/DDBJ databases">
        <authorList>
            <person name="Mo P."/>
        </authorList>
    </citation>
    <scope>NUCLEOTIDE SEQUENCE [LARGE SCALE GENOMIC DNA]</scope>
    <source>
        <strain evidence="4 5">HUAS 2-6</strain>
    </source>
</reference>
<dbReference type="EMBL" id="CP115300">
    <property type="protein sequence ID" value="WBO69218.1"/>
    <property type="molecule type" value="Genomic_DNA"/>
</dbReference>
<dbReference type="InterPro" id="IPR002104">
    <property type="entry name" value="Integrase_catalytic"/>
</dbReference>
<protein>
    <submittedName>
        <fullName evidence="4">Tyrosine-type recombinase/integrase</fullName>
    </submittedName>
</protein>
<evidence type="ECO:0000313" key="4">
    <source>
        <dbReference type="EMBL" id="WBO69218.1"/>
    </source>
</evidence>